<evidence type="ECO:0000256" key="1">
    <source>
        <dbReference type="SAM" id="MobiDB-lite"/>
    </source>
</evidence>
<organism evidence="2 3">
    <name type="scientific">Amnibacterium soli</name>
    <dbReference type="NCBI Taxonomy" id="1282736"/>
    <lineage>
        <taxon>Bacteria</taxon>
        <taxon>Bacillati</taxon>
        <taxon>Actinomycetota</taxon>
        <taxon>Actinomycetes</taxon>
        <taxon>Micrococcales</taxon>
        <taxon>Microbacteriaceae</taxon>
        <taxon>Amnibacterium</taxon>
    </lineage>
</organism>
<sequence length="103" mass="11089">MGAFEVLEWDRGVVVQVDGGATTAGEPSKTPHGGMRARPVPSADRDRAARCRTAGRGTAIRLLVLAAALPNDDQRSVLNRLDRLDRLDAVSPWVLEVDDRLSG</sequence>
<proteinExistence type="predicted"/>
<dbReference type="Proteomes" id="UP001500121">
    <property type="component" value="Unassembled WGS sequence"/>
</dbReference>
<evidence type="ECO:0000313" key="2">
    <source>
        <dbReference type="EMBL" id="GAA4751407.1"/>
    </source>
</evidence>
<feature type="region of interest" description="Disordered" evidence="1">
    <location>
        <begin position="20"/>
        <end position="46"/>
    </location>
</feature>
<protein>
    <submittedName>
        <fullName evidence="2">Uncharacterized protein</fullName>
    </submittedName>
</protein>
<reference evidence="3" key="1">
    <citation type="journal article" date="2019" name="Int. J. Syst. Evol. Microbiol.">
        <title>The Global Catalogue of Microorganisms (GCM) 10K type strain sequencing project: providing services to taxonomists for standard genome sequencing and annotation.</title>
        <authorList>
            <consortium name="The Broad Institute Genomics Platform"/>
            <consortium name="The Broad Institute Genome Sequencing Center for Infectious Disease"/>
            <person name="Wu L."/>
            <person name="Ma J."/>
        </authorList>
    </citation>
    <scope>NUCLEOTIDE SEQUENCE [LARGE SCALE GENOMIC DNA]</scope>
    <source>
        <strain evidence="3">JCM 19015</strain>
    </source>
</reference>
<accession>A0ABP8ZB02</accession>
<dbReference type="RefSeq" id="WP_345481575.1">
    <property type="nucleotide sequence ID" value="NZ_BAABLP010000005.1"/>
</dbReference>
<comment type="caution">
    <text evidence="2">The sequence shown here is derived from an EMBL/GenBank/DDBJ whole genome shotgun (WGS) entry which is preliminary data.</text>
</comment>
<gene>
    <name evidence="2" type="ORF">GCM10025783_24950</name>
</gene>
<keyword evidence="3" id="KW-1185">Reference proteome</keyword>
<dbReference type="EMBL" id="BAABLP010000005">
    <property type="protein sequence ID" value="GAA4751407.1"/>
    <property type="molecule type" value="Genomic_DNA"/>
</dbReference>
<name>A0ABP8ZB02_9MICO</name>
<evidence type="ECO:0000313" key="3">
    <source>
        <dbReference type="Proteomes" id="UP001500121"/>
    </source>
</evidence>